<dbReference type="EMBL" id="JANPWB010000010">
    <property type="protein sequence ID" value="KAJ1134358.1"/>
    <property type="molecule type" value="Genomic_DNA"/>
</dbReference>
<organism evidence="3 4">
    <name type="scientific">Pleurodeles waltl</name>
    <name type="common">Iberian ribbed newt</name>
    <dbReference type="NCBI Taxonomy" id="8319"/>
    <lineage>
        <taxon>Eukaryota</taxon>
        <taxon>Metazoa</taxon>
        <taxon>Chordata</taxon>
        <taxon>Craniata</taxon>
        <taxon>Vertebrata</taxon>
        <taxon>Euteleostomi</taxon>
        <taxon>Amphibia</taxon>
        <taxon>Batrachia</taxon>
        <taxon>Caudata</taxon>
        <taxon>Salamandroidea</taxon>
        <taxon>Salamandridae</taxon>
        <taxon>Pleurodelinae</taxon>
        <taxon>Pleurodeles</taxon>
    </lineage>
</organism>
<name>A0AAV7Q6S3_PLEWA</name>
<evidence type="ECO:0000256" key="2">
    <source>
        <dbReference type="SAM" id="MobiDB-lite"/>
    </source>
</evidence>
<keyword evidence="1" id="KW-0175">Coiled coil</keyword>
<feature type="region of interest" description="Disordered" evidence="2">
    <location>
        <begin position="129"/>
        <end position="152"/>
    </location>
</feature>
<proteinExistence type="predicted"/>
<gene>
    <name evidence="3" type="ORF">NDU88_000810</name>
</gene>
<feature type="coiled-coil region" evidence="1">
    <location>
        <begin position="80"/>
        <end position="114"/>
    </location>
</feature>
<feature type="region of interest" description="Disordered" evidence="2">
    <location>
        <begin position="1"/>
        <end position="43"/>
    </location>
</feature>
<keyword evidence="4" id="KW-1185">Reference proteome</keyword>
<reference evidence="3" key="1">
    <citation type="journal article" date="2022" name="bioRxiv">
        <title>Sequencing and chromosome-scale assembly of the giantPleurodeles waltlgenome.</title>
        <authorList>
            <person name="Brown T."/>
            <person name="Elewa A."/>
            <person name="Iarovenko S."/>
            <person name="Subramanian E."/>
            <person name="Araus A.J."/>
            <person name="Petzold A."/>
            <person name="Susuki M."/>
            <person name="Suzuki K.-i.T."/>
            <person name="Hayashi T."/>
            <person name="Toyoda A."/>
            <person name="Oliveira C."/>
            <person name="Osipova E."/>
            <person name="Leigh N.D."/>
            <person name="Simon A."/>
            <person name="Yun M.H."/>
        </authorList>
    </citation>
    <scope>NUCLEOTIDE SEQUENCE</scope>
    <source>
        <strain evidence="3">20211129_DDA</strain>
        <tissue evidence="3">Liver</tissue>
    </source>
</reference>
<evidence type="ECO:0000256" key="1">
    <source>
        <dbReference type="SAM" id="Coils"/>
    </source>
</evidence>
<evidence type="ECO:0000313" key="4">
    <source>
        <dbReference type="Proteomes" id="UP001066276"/>
    </source>
</evidence>
<protein>
    <submittedName>
        <fullName evidence="3">Uncharacterized protein</fullName>
    </submittedName>
</protein>
<accession>A0AAV7Q6S3</accession>
<sequence length="212" mass="22781">MGCHKQTDASQGNTMEKYTTPVPLPQRAARSEVSGDNMRTPLNPKELSRAELAVIQGSRVAMEGKIETATVEVNLLWADLQKVSDKVKVAEGSIVELQTEMGALQKQMVRATTTVGWPEARGGVAMVGDVGQSSPERTEGPGGVTHRASEAESLDWRSRDAGWLVDTGPNGSAVDSHHRVEIQQDGTMAVVAIDLVGVQPWSEGWVRVGILQ</sequence>
<dbReference type="AlphaFoldDB" id="A0AAV7Q6S3"/>
<dbReference type="Proteomes" id="UP001066276">
    <property type="component" value="Chromosome 6"/>
</dbReference>
<feature type="compositionally biased region" description="Polar residues" evidence="2">
    <location>
        <begin position="8"/>
        <end position="17"/>
    </location>
</feature>
<comment type="caution">
    <text evidence="3">The sequence shown here is derived from an EMBL/GenBank/DDBJ whole genome shotgun (WGS) entry which is preliminary data.</text>
</comment>
<evidence type="ECO:0000313" key="3">
    <source>
        <dbReference type="EMBL" id="KAJ1134358.1"/>
    </source>
</evidence>